<dbReference type="AlphaFoldDB" id="A0A9D1ND76"/>
<evidence type="ECO:0000313" key="1">
    <source>
        <dbReference type="EMBL" id="HIV00487.1"/>
    </source>
</evidence>
<protein>
    <recommendedName>
        <fullName evidence="3">Portal protein</fullName>
    </recommendedName>
</protein>
<gene>
    <name evidence="1" type="ORF">IAB14_05180</name>
</gene>
<reference evidence="1" key="2">
    <citation type="journal article" date="2021" name="PeerJ">
        <title>Extensive microbial diversity within the chicken gut microbiome revealed by metagenomics and culture.</title>
        <authorList>
            <person name="Gilroy R."/>
            <person name="Ravi A."/>
            <person name="Getino M."/>
            <person name="Pursley I."/>
            <person name="Horton D.L."/>
            <person name="Alikhan N.F."/>
            <person name="Baker D."/>
            <person name="Gharbi K."/>
            <person name="Hall N."/>
            <person name="Watson M."/>
            <person name="Adriaenssens E.M."/>
            <person name="Foster-Nyarko E."/>
            <person name="Jarju S."/>
            <person name="Secka A."/>
            <person name="Antonio M."/>
            <person name="Oren A."/>
            <person name="Chaudhuri R.R."/>
            <person name="La Ragione R."/>
            <person name="Hildebrand F."/>
            <person name="Pallen M.J."/>
        </authorList>
    </citation>
    <scope>NUCLEOTIDE SEQUENCE</scope>
    <source>
        <strain evidence="1">23406</strain>
    </source>
</reference>
<dbReference type="EMBL" id="DVOH01000038">
    <property type="protein sequence ID" value="HIV00487.1"/>
    <property type="molecule type" value="Genomic_DNA"/>
</dbReference>
<sequence length="614" mass="68511">MSITTVYEEDLVKEVTADFQNRREMRRNIESKWLLNINFMLGNQYSGISPGGDIVDYGKQYYWQEREVFNHIAPLIETRLAKFARVNCSVNVRPATAEENDVRIAKLSTKLIEATQRENNFIRLSNEANYWAELTGTVFYKIVWGGDSEGVRLAVCPPYEIYPDTLGASGLQECRSLIHARAYPVETIREIWGKEVKGGSVSVINMDTSEGIGGNGYTASNFKVFSDEKKGYAVVIERYELPTERYPEGRLVIVAGDALLYEGSLPYVNGGGGTRTFPFVRQASLEQPASFYGISIIERLIPVQRAYNAVKNRKHEFLNRLAAGVMMVEDGSIDVDSLEEEGLSPGKLLVYRRGATPPGLMNAGSVPTEFRDEEDRLLAEFINISGASNLNDVMVSSSGQLSGYALSLIIEQDYSRLNVTTENIRNAVREMAAQILRLYRQFSPSTRMMRVSGENGELEVVSFEGSQLTSDDIVTEADAEMVETPATRKTMVFDLLKYGLLNDATGSISEYNKVKVLEMLGFGNWESARSRDELHLKKAAIENAEMAEGKDPGIEEFDDHDLHVGEHIAALIAGRDSLSEEAKTQLNRHIKQHKVYKRLTAEAEAVGTGVPRQI</sequence>
<organism evidence="1 2">
    <name type="scientific">Candidatus Stercoripulliclostridium merdipullorum</name>
    <dbReference type="NCBI Taxonomy" id="2840952"/>
    <lineage>
        <taxon>Bacteria</taxon>
        <taxon>Bacillati</taxon>
        <taxon>Bacillota</taxon>
        <taxon>Clostridia</taxon>
        <taxon>Eubacteriales</taxon>
        <taxon>Candidatus Stercoripulliclostridium</taxon>
    </lineage>
</organism>
<comment type="caution">
    <text evidence="1">The sequence shown here is derived from an EMBL/GenBank/DDBJ whole genome shotgun (WGS) entry which is preliminary data.</text>
</comment>
<name>A0A9D1ND76_9FIRM</name>
<evidence type="ECO:0000313" key="2">
    <source>
        <dbReference type="Proteomes" id="UP000886891"/>
    </source>
</evidence>
<evidence type="ECO:0008006" key="3">
    <source>
        <dbReference type="Google" id="ProtNLM"/>
    </source>
</evidence>
<dbReference type="InterPro" id="IPR032427">
    <property type="entry name" value="P22_portal"/>
</dbReference>
<proteinExistence type="predicted"/>
<accession>A0A9D1ND76</accession>
<dbReference type="Proteomes" id="UP000886891">
    <property type="component" value="Unassembled WGS sequence"/>
</dbReference>
<reference evidence="1" key="1">
    <citation type="submission" date="2020-10" db="EMBL/GenBank/DDBJ databases">
        <authorList>
            <person name="Gilroy R."/>
        </authorList>
    </citation>
    <scope>NUCLEOTIDE SEQUENCE</scope>
    <source>
        <strain evidence="1">23406</strain>
    </source>
</reference>
<dbReference type="Pfam" id="PF16510">
    <property type="entry name" value="P22_portal"/>
    <property type="match status" value="1"/>
</dbReference>